<protein>
    <recommendedName>
        <fullName evidence="5">2-dehydropantoate 2-reductase</fullName>
        <ecNumber evidence="4">1.1.1.169</ecNumber>
    </recommendedName>
    <alternativeName>
        <fullName evidence="9">Ketopantoate reductase</fullName>
    </alternativeName>
</protein>
<comment type="similarity">
    <text evidence="3">Belongs to the ketopantoate reductase family.</text>
</comment>
<evidence type="ECO:0000313" key="15">
    <source>
        <dbReference type="Proteomes" id="UP000008915"/>
    </source>
</evidence>
<dbReference type="InterPro" id="IPR013328">
    <property type="entry name" value="6PGD_dom2"/>
</dbReference>
<evidence type="ECO:0000256" key="1">
    <source>
        <dbReference type="ARBA" id="ARBA00002919"/>
    </source>
</evidence>
<dbReference type="Gene3D" id="1.10.1040.10">
    <property type="entry name" value="N-(1-d-carboxylethyl)-l-norvaline Dehydrogenase, domain 2"/>
    <property type="match status" value="1"/>
</dbReference>
<evidence type="ECO:0000256" key="5">
    <source>
        <dbReference type="ARBA" id="ARBA00019465"/>
    </source>
</evidence>
<keyword evidence="8" id="KW-0560">Oxidoreductase</keyword>
<dbReference type="InterPro" id="IPR013332">
    <property type="entry name" value="KPR_N"/>
</dbReference>
<dbReference type="EMBL" id="CP002344">
    <property type="protein sequence ID" value="ADU51220.1"/>
    <property type="molecule type" value="Genomic_DNA"/>
</dbReference>
<reference evidence="15" key="2">
    <citation type="journal article" date="2010" name="Stand. Genomic Sci.">
        <title>Complete genome sequence of Thermaerobacter marianensis type strain (7p75aT).</title>
        <authorList>
            <person name="Han C."/>
            <person name="Gu W."/>
            <person name="Zhang X."/>
            <person name="Lapidus A."/>
            <person name="Nolan M."/>
            <person name="Copeland A."/>
            <person name="Lucas S."/>
            <person name="Glavina Del Rio T."/>
            <person name="Tice H."/>
            <person name="Cheng J."/>
            <person name="Tapia R."/>
            <person name="Goodwin L."/>
            <person name="Pitluck S."/>
            <person name="Pagani I."/>
            <person name="Ivanova N."/>
            <person name="Mavromatis K."/>
            <person name="Mikhailova N."/>
            <person name="Pati A."/>
            <person name="Chen A."/>
            <person name="Palaniappan K."/>
            <person name="Land M."/>
            <person name="Hauser L."/>
            <person name="Chang Y."/>
            <person name="Jeffries C."/>
            <person name="Schneider S."/>
            <person name="Rohde M."/>
            <person name="Goker M."/>
            <person name="Pukall R."/>
            <person name="Woyke T."/>
            <person name="Bristow J."/>
            <person name="Eisen J."/>
            <person name="Markowitz V."/>
            <person name="Hugenholtz P."/>
            <person name="Kyrpides N."/>
            <person name="Klenk H."/>
            <person name="Detter J."/>
        </authorList>
    </citation>
    <scope>NUCLEOTIDE SEQUENCE [LARGE SCALE GENOMIC DNA]</scope>
    <source>
        <strain evidence="15">ATCC 700841 / DSM 12885 / JCM 10246 / 7p75a</strain>
    </source>
</reference>
<comment type="function">
    <text evidence="1">Catalyzes the NADPH-dependent reduction of ketopantoate into pantoic acid.</text>
</comment>
<dbReference type="GO" id="GO:0005737">
    <property type="term" value="C:cytoplasm"/>
    <property type="evidence" value="ECO:0007669"/>
    <property type="project" value="TreeGrafter"/>
</dbReference>
<dbReference type="SUPFAM" id="SSF48179">
    <property type="entry name" value="6-phosphogluconate dehydrogenase C-terminal domain-like"/>
    <property type="match status" value="1"/>
</dbReference>
<evidence type="ECO:0000256" key="7">
    <source>
        <dbReference type="ARBA" id="ARBA00022857"/>
    </source>
</evidence>
<feature type="domain" description="Ketopantoate reductase N-terminal" evidence="12">
    <location>
        <begin position="3"/>
        <end position="153"/>
    </location>
</feature>
<dbReference type="InterPro" id="IPR036291">
    <property type="entry name" value="NAD(P)-bd_dom_sf"/>
</dbReference>
<dbReference type="NCBIfam" id="TIGR00745">
    <property type="entry name" value="apbA_panE"/>
    <property type="match status" value="1"/>
</dbReference>
<dbReference type="eggNOG" id="COG1893">
    <property type="taxonomic scope" value="Bacteria"/>
</dbReference>
<dbReference type="OrthoDB" id="9800163at2"/>
<dbReference type="GO" id="GO:0050661">
    <property type="term" value="F:NADP binding"/>
    <property type="evidence" value="ECO:0007669"/>
    <property type="project" value="TreeGrafter"/>
</dbReference>
<dbReference type="GO" id="GO:0008677">
    <property type="term" value="F:2-dehydropantoate 2-reductase activity"/>
    <property type="evidence" value="ECO:0007669"/>
    <property type="project" value="UniProtKB-EC"/>
</dbReference>
<keyword evidence="15" id="KW-1185">Reference proteome</keyword>
<dbReference type="SUPFAM" id="SSF51735">
    <property type="entry name" value="NAD(P)-binding Rossmann-fold domains"/>
    <property type="match status" value="1"/>
</dbReference>
<accession>E6SKL2</accession>
<evidence type="ECO:0000256" key="2">
    <source>
        <dbReference type="ARBA" id="ARBA00004994"/>
    </source>
</evidence>
<organism evidence="14 15">
    <name type="scientific">Thermaerobacter marianensis (strain ATCC 700841 / DSM 12885 / JCM 10246 / 7p75a)</name>
    <dbReference type="NCBI Taxonomy" id="644966"/>
    <lineage>
        <taxon>Bacteria</taxon>
        <taxon>Bacillati</taxon>
        <taxon>Bacillota</taxon>
        <taxon>Clostridia</taxon>
        <taxon>Eubacteriales</taxon>
        <taxon>Clostridiales Family XVII. Incertae Sedis</taxon>
        <taxon>Thermaerobacter</taxon>
    </lineage>
</organism>
<evidence type="ECO:0000259" key="13">
    <source>
        <dbReference type="Pfam" id="PF08546"/>
    </source>
</evidence>
<comment type="pathway">
    <text evidence="2">Cofactor biosynthesis; (R)-pantothenate biosynthesis; (R)-pantoate from 3-methyl-2-oxobutanoate: step 2/2.</text>
</comment>
<dbReference type="PANTHER" id="PTHR43765:SF2">
    <property type="entry name" value="2-DEHYDROPANTOATE 2-REDUCTASE"/>
    <property type="match status" value="1"/>
</dbReference>
<dbReference type="EC" id="1.1.1.169" evidence="4"/>
<sequence>MRVVVVGAGAIGCLLGGLLAAAGHQVVLVGRPGRLDAVARKGLVLDPPPGQGVAAGPWPVTVAASVPEVAAGPVPDAVLVTVKMPALDPALGQVAAAWPVTGPARPPVVLTFQNGLGAEERAVAVLGAGRVVAGTVTLSAALDGHRVRVFNAGRGGIGLAPVTGTGTHRTAGGAAGRTPDPGPSHTPGVTPDPAAVQAFRQVASVWQATLPVPVATAPDAAILKWSKLLLNLVGNAVGALLQWDVGRIFQDPVAAAVEHRSLREAAAVAGRAAPALMDLPGYPVRLFARLTRGLPTPLFRRTVGPRAAGARGGKLPSVALDVAAGRHPTEIQALHGAVARAAGALGLEAPVCAALARLVDEAAADPARRAWFRGRPDHLLAGLRRLGAWP</sequence>
<dbReference type="Pfam" id="PF08546">
    <property type="entry name" value="ApbA_C"/>
    <property type="match status" value="1"/>
</dbReference>
<feature type="region of interest" description="Disordered" evidence="11">
    <location>
        <begin position="161"/>
        <end position="190"/>
    </location>
</feature>
<dbReference type="Gene3D" id="3.40.50.720">
    <property type="entry name" value="NAD(P)-binding Rossmann-like Domain"/>
    <property type="match status" value="1"/>
</dbReference>
<proteinExistence type="inferred from homology"/>
<dbReference type="Proteomes" id="UP000008915">
    <property type="component" value="Chromosome"/>
</dbReference>
<dbReference type="RefSeq" id="WP_013495525.1">
    <property type="nucleotide sequence ID" value="NC_014831.1"/>
</dbReference>
<dbReference type="InterPro" id="IPR013752">
    <property type="entry name" value="KPA_reductase"/>
</dbReference>
<keyword evidence="7" id="KW-0521">NADP</keyword>
<name>E6SKL2_THEM7</name>
<evidence type="ECO:0000259" key="12">
    <source>
        <dbReference type="Pfam" id="PF02558"/>
    </source>
</evidence>
<reference evidence="14 15" key="1">
    <citation type="journal article" date="2010" name="Stand. Genomic Sci.">
        <title>Complete genome sequence of Thermaerobacter marianensis type strain (7p75a).</title>
        <authorList>
            <person name="Han C."/>
            <person name="Gu W."/>
            <person name="Zhang X."/>
            <person name="Lapidus A."/>
            <person name="Nolan M."/>
            <person name="Copeland A."/>
            <person name="Lucas S."/>
            <person name="Del Rio T.G."/>
            <person name="Tice H."/>
            <person name="Cheng J.F."/>
            <person name="Tapia R."/>
            <person name="Goodwin L."/>
            <person name="Pitluck S."/>
            <person name="Pagani I."/>
            <person name="Ivanova N."/>
            <person name="Mavromatis K."/>
            <person name="Mikhailova N."/>
            <person name="Pati A."/>
            <person name="Chen A."/>
            <person name="Palaniappan K."/>
            <person name="Land M."/>
            <person name="Hauser L."/>
            <person name="Chang Y.J."/>
            <person name="Jeffries C.D."/>
            <person name="Schneider S."/>
            <person name="Rohde M."/>
            <person name="Goker M."/>
            <person name="Pukall R."/>
            <person name="Woyke T."/>
            <person name="Bristow J."/>
            <person name="Eisen J.A."/>
            <person name="Markowitz V."/>
            <person name="Hugenholtz P."/>
            <person name="Kyrpides N.C."/>
            <person name="Klenk H.P."/>
            <person name="Detter J.C."/>
        </authorList>
    </citation>
    <scope>NUCLEOTIDE SEQUENCE [LARGE SCALE GENOMIC DNA]</scope>
    <source>
        <strain evidence="15">ATCC 700841 / DSM 12885 / JCM 10246 / 7p75a</strain>
    </source>
</reference>
<dbReference type="AlphaFoldDB" id="E6SKL2"/>
<dbReference type="InterPro" id="IPR008927">
    <property type="entry name" value="6-PGluconate_DH-like_C_sf"/>
</dbReference>
<keyword evidence="6" id="KW-0566">Pantothenate biosynthesis</keyword>
<evidence type="ECO:0000313" key="14">
    <source>
        <dbReference type="EMBL" id="ADU51220.1"/>
    </source>
</evidence>
<evidence type="ECO:0000256" key="6">
    <source>
        <dbReference type="ARBA" id="ARBA00022655"/>
    </source>
</evidence>
<dbReference type="InterPro" id="IPR050838">
    <property type="entry name" value="Ketopantoate_reductase"/>
</dbReference>
<dbReference type="InterPro" id="IPR003710">
    <property type="entry name" value="ApbA"/>
</dbReference>
<gene>
    <name evidence="14" type="ordered locus">Tmar_1107</name>
</gene>
<feature type="compositionally biased region" description="Low complexity" evidence="11">
    <location>
        <begin position="163"/>
        <end position="178"/>
    </location>
</feature>
<dbReference type="Pfam" id="PF02558">
    <property type="entry name" value="ApbA"/>
    <property type="match status" value="1"/>
</dbReference>
<feature type="domain" description="Ketopantoate reductase C-terminal" evidence="13">
    <location>
        <begin position="224"/>
        <end position="361"/>
    </location>
</feature>
<dbReference type="HOGENOM" id="CLU_031468_0_0_9"/>
<dbReference type="GO" id="GO:0015940">
    <property type="term" value="P:pantothenate biosynthetic process"/>
    <property type="evidence" value="ECO:0007669"/>
    <property type="project" value="UniProtKB-KW"/>
</dbReference>
<evidence type="ECO:0000256" key="3">
    <source>
        <dbReference type="ARBA" id="ARBA00007870"/>
    </source>
</evidence>
<dbReference type="PANTHER" id="PTHR43765">
    <property type="entry name" value="2-DEHYDROPANTOATE 2-REDUCTASE-RELATED"/>
    <property type="match status" value="1"/>
</dbReference>
<dbReference type="STRING" id="644966.Tmar_1107"/>
<comment type="catalytic activity">
    <reaction evidence="10">
        <text>(R)-pantoate + NADP(+) = 2-dehydropantoate + NADPH + H(+)</text>
        <dbReference type="Rhea" id="RHEA:16233"/>
        <dbReference type="ChEBI" id="CHEBI:11561"/>
        <dbReference type="ChEBI" id="CHEBI:15378"/>
        <dbReference type="ChEBI" id="CHEBI:15980"/>
        <dbReference type="ChEBI" id="CHEBI:57783"/>
        <dbReference type="ChEBI" id="CHEBI:58349"/>
        <dbReference type="EC" id="1.1.1.169"/>
    </reaction>
</comment>
<evidence type="ECO:0000256" key="11">
    <source>
        <dbReference type="SAM" id="MobiDB-lite"/>
    </source>
</evidence>
<evidence type="ECO:0000256" key="4">
    <source>
        <dbReference type="ARBA" id="ARBA00013014"/>
    </source>
</evidence>
<dbReference type="KEGG" id="tmr:Tmar_1107"/>
<evidence type="ECO:0000256" key="9">
    <source>
        <dbReference type="ARBA" id="ARBA00032024"/>
    </source>
</evidence>
<evidence type="ECO:0000256" key="8">
    <source>
        <dbReference type="ARBA" id="ARBA00023002"/>
    </source>
</evidence>
<evidence type="ECO:0000256" key="10">
    <source>
        <dbReference type="ARBA" id="ARBA00048793"/>
    </source>
</evidence>